<feature type="region of interest" description="Disordered" evidence="1">
    <location>
        <begin position="73"/>
        <end position="97"/>
    </location>
</feature>
<reference evidence="2 3" key="1">
    <citation type="journal article" date="2023" name="G3 (Bethesda)">
        <title>A chromosome-length genome assembly and annotation of blackberry (Rubus argutus, cv. 'Hillquist').</title>
        <authorList>
            <person name="Bruna T."/>
            <person name="Aryal R."/>
            <person name="Dudchenko O."/>
            <person name="Sargent D.J."/>
            <person name="Mead D."/>
            <person name="Buti M."/>
            <person name="Cavallini A."/>
            <person name="Hytonen T."/>
            <person name="Andres J."/>
            <person name="Pham M."/>
            <person name="Weisz D."/>
            <person name="Mascagni F."/>
            <person name="Usai G."/>
            <person name="Natali L."/>
            <person name="Bassil N."/>
            <person name="Fernandez G.E."/>
            <person name="Lomsadze A."/>
            <person name="Armour M."/>
            <person name="Olukolu B."/>
            <person name="Poorten T."/>
            <person name="Britton C."/>
            <person name="Davik J."/>
            <person name="Ashrafi H."/>
            <person name="Aiden E.L."/>
            <person name="Borodovsky M."/>
            <person name="Worthington M."/>
        </authorList>
    </citation>
    <scope>NUCLEOTIDE SEQUENCE [LARGE SCALE GENOMIC DNA]</scope>
    <source>
        <strain evidence="2">PI 553951</strain>
    </source>
</reference>
<dbReference type="EMBL" id="JBEDUW010000001">
    <property type="protein sequence ID" value="KAK9949724.1"/>
    <property type="molecule type" value="Genomic_DNA"/>
</dbReference>
<proteinExistence type="predicted"/>
<sequence>MGTTSVEDWERRRSWRRLRQVRRNLAGHAARQRSWAMATEEQRQWTDLNGLGVRMEAATTTEAAQRRLCVADWSGSGGFGGRRRRSNGRERRRDRRRLDFGLGSRRQHLVRDVSERDVWASLICDGRERREPS</sequence>
<name>A0AAW1YMA8_RUBAR</name>
<comment type="caution">
    <text evidence="2">The sequence shown here is derived from an EMBL/GenBank/DDBJ whole genome shotgun (WGS) entry which is preliminary data.</text>
</comment>
<evidence type="ECO:0000313" key="2">
    <source>
        <dbReference type="EMBL" id="KAK9949724.1"/>
    </source>
</evidence>
<feature type="compositionally biased region" description="Basic and acidic residues" evidence="1">
    <location>
        <begin position="87"/>
        <end position="97"/>
    </location>
</feature>
<dbReference type="AlphaFoldDB" id="A0AAW1YMA8"/>
<protein>
    <submittedName>
        <fullName evidence="2">Uncharacterized protein</fullName>
    </submittedName>
</protein>
<dbReference type="Proteomes" id="UP001457282">
    <property type="component" value="Unassembled WGS sequence"/>
</dbReference>
<accession>A0AAW1YMA8</accession>
<organism evidence="2 3">
    <name type="scientific">Rubus argutus</name>
    <name type="common">Southern blackberry</name>
    <dbReference type="NCBI Taxonomy" id="59490"/>
    <lineage>
        <taxon>Eukaryota</taxon>
        <taxon>Viridiplantae</taxon>
        <taxon>Streptophyta</taxon>
        <taxon>Embryophyta</taxon>
        <taxon>Tracheophyta</taxon>
        <taxon>Spermatophyta</taxon>
        <taxon>Magnoliopsida</taxon>
        <taxon>eudicotyledons</taxon>
        <taxon>Gunneridae</taxon>
        <taxon>Pentapetalae</taxon>
        <taxon>rosids</taxon>
        <taxon>fabids</taxon>
        <taxon>Rosales</taxon>
        <taxon>Rosaceae</taxon>
        <taxon>Rosoideae</taxon>
        <taxon>Rosoideae incertae sedis</taxon>
        <taxon>Rubus</taxon>
    </lineage>
</organism>
<evidence type="ECO:0000256" key="1">
    <source>
        <dbReference type="SAM" id="MobiDB-lite"/>
    </source>
</evidence>
<gene>
    <name evidence="2" type="ORF">M0R45_005241</name>
</gene>
<evidence type="ECO:0000313" key="3">
    <source>
        <dbReference type="Proteomes" id="UP001457282"/>
    </source>
</evidence>
<keyword evidence="3" id="KW-1185">Reference proteome</keyword>